<keyword evidence="5 8" id="KW-0812">Transmembrane</keyword>
<evidence type="ECO:0000256" key="8">
    <source>
        <dbReference type="RuleBase" id="RU363041"/>
    </source>
</evidence>
<keyword evidence="3" id="KW-0813">Transport</keyword>
<dbReference type="OrthoDB" id="3872971at2"/>
<feature type="chain" id="PRO_5039661985" description="Probable membrane transporter protein" evidence="9">
    <location>
        <begin position="17"/>
        <end position="241"/>
    </location>
</feature>
<evidence type="ECO:0000256" key="9">
    <source>
        <dbReference type="SAM" id="SignalP"/>
    </source>
</evidence>
<dbReference type="Pfam" id="PF01925">
    <property type="entry name" value="TauE"/>
    <property type="match status" value="1"/>
</dbReference>
<evidence type="ECO:0000256" key="5">
    <source>
        <dbReference type="ARBA" id="ARBA00022692"/>
    </source>
</evidence>
<feature type="transmembrane region" description="Helical" evidence="8">
    <location>
        <begin position="34"/>
        <end position="59"/>
    </location>
</feature>
<keyword evidence="9" id="KW-0732">Signal</keyword>
<evidence type="ECO:0000313" key="10">
    <source>
        <dbReference type="EMBL" id="CCG05194.1"/>
    </source>
</evidence>
<feature type="transmembrane region" description="Helical" evidence="8">
    <location>
        <begin position="71"/>
        <end position="91"/>
    </location>
</feature>
<dbReference type="PANTHER" id="PTHR30269">
    <property type="entry name" value="TRANSMEMBRANE PROTEIN YFCA"/>
    <property type="match status" value="1"/>
</dbReference>
<protein>
    <recommendedName>
        <fullName evidence="8">Probable membrane transporter protein</fullName>
    </recommendedName>
</protein>
<dbReference type="AlphaFoldDB" id="H6RNP6"/>
<dbReference type="EMBL" id="FO117623">
    <property type="protein sequence ID" value="CCG05194.1"/>
    <property type="molecule type" value="Genomic_DNA"/>
</dbReference>
<dbReference type="eggNOG" id="COG0730">
    <property type="taxonomic scope" value="Bacteria"/>
</dbReference>
<feature type="signal peptide" evidence="9">
    <location>
        <begin position="1"/>
        <end position="16"/>
    </location>
</feature>
<dbReference type="HOGENOM" id="CLU_054750_6_0_11"/>
<dbReference type="InterPro" id="IPR052017">
    <property type="entry name" value="TSUP"/>
</dbReference>
<evidence type="ECO:0000313" key="11">
    <source>
        <dbReference type="Proteomes" id="UP000007517"/>
    </source>
</evidence>
<organism evidence="10 11">
    <name type="scientific">Blastococcus saxobsidens (strain DD2)</name>
    <dbReference type="NCBI Taxonomy" id="1146883"/>
    <lineage>
        <taxon>Bacteria</taxon>
        <taxon>Bacillati</taxon>
        <taxon>Actinomycetota</taxon>
        <taxon>Actinomycetes</taxon>
        <taxon>Geodermatophilales</taxon>
        <taxon>Geodermatophilaceae</taxon>
        <taxon>Blastococcus</taxon>
    </lineage>
</organism>
<feature type="transmembrane region" description="Helical" evidence="8">
    <location>
        <begin position="192"/>
        <end position="209"/>
    </location>
</feature>
<keyword evidence="4 8" id="KW-1003">Cell membrane</keyword>
<evidence type="ECO:0000256" key="6">
    <source>
        <dbReference type="ARBA" id="ARBA00022989"/>
    </source>
</evidence>
<feature type="transmembrane region" description="Helical" evidence="8">
    <location>
        <begin position="97"/>
        <end position="116"/>
    </location>
</feature>
<dbReference type="STRING" id="1146883.BLASA_4382"/>
<dbReference type="RefSeq" id="WP_014378065.1">
    <property type="nucleotide sequence ID" value="NC_016943.1"/>
</dbReference>
<keyword evidence="7 8" id="KW-0472">Membrane</keyword>
<keyword evidence="6 8" id="KW-1133">Transmembrane helix</keyword>
<evidence type="ECO:0000256" key="2">
    <source>
        <dbReference type="ARBA" id="ARBA00009142"/>
    </source>
</evidence>
<feature type="transmembrane region" description="Helical" evidence="8">
    <location>
        <begin position="128"/>
        <end position="155"/>
    </location>
</feature>
<accession>H6RNP6</accession>
<sequence>MLWALLLLSGAGMAGAAAQRVTGLGSGLVAAPFFVLVLGPFQGVLLANVLSLINSVVILALTRRDVEVGKALLLSVPAVGLGVPIGVVVVHRVPVRVLAVGVALLIIAALLAVIFSDRARVFRGPAGAVAAGSLSGFMNVTAGVGGPAIALYAISVSWPHRNLVPTVQLYAIVLNLVSIAAKGPLDIPLPTMSLALASMGIGIALGSLLAKVVPPSAAQRAFIGLAFFGAVATLVKALLGQ</sequence>
<reference evidence="10 11" key="1">
    <citation type="journal article" date="2012" name="J. Bacteriol.">
        <title>Genome Sequence of Blastococcus saxobsidens DD2, a Stone-Inhabiting Bacterium.</title>
        <authorList>
            <person name="Chouaia B."/>
            <person name="Crotti E."/>
            <person name="Brusetti L."/>
            <person name="Daffonchio D."/>
            <person name="Essoussi I."/>
            <person name="Nouioui I."/>
            <person name="Sbissi I."/>
            <person name="Ghodhbane-Gtari F."/>
            <person name="Gtari M."/>
            <person name="Vacherie B."/>
            <person name="Barbe V."/>
            <person name="Medigue C."/>
            <person name="Gury J."/>
            <person name="Pujic P."/>
            <person name="Normand P."/>
        </authorList>
    </citation>
    <scope>NUCLEOTIDE SEQUENCE [LARGE SCALE GENOMIC DNA]</scope>
    <source>
        <strain evidence="10 11">DD2</strain>
    </source>
</reference>
<dbReference type="PANTHER" id="PTHR30269:SF37">
    <property type="entry name" value="MEMBRANE TRANSPORTER PROTEIN"/>
    <property type="match status" value="1"/>
</dbReference>
<feature type="transmembrane region" description="Helical" evidence="8">
    <location>
        <begin position="221"/>
        <end position="239"/>
    </location>
</feature>
<evidence type="ECO:0000256" key="7">
    <source>
        <dbReference type="ARBA" id="ARBA00023136"/>
    </source>
</evidence>
<evidence type="ECO:0000256" key="4">
    <source>
        <dbReference type="ARBA" id="ARBA00022475"/>
    </source>
</evidence>
<evidence type="ECO:0000256" key="3">
    <source>
        <dbReference type="ARBA" id="ARBA00022448"/>
    </source>
</evidence>
<proteinExistence type="inferred from homology"/>
<reference evidence="11" key="2">
    <citation type="submission" date="2012-02" db="EMBL/GenBank/DDBJ databases">
        <title>Complete genome sequence of Blastococcus saxobsidens strain DD2.</title>
        <authorList>
            <person name="Genoscope."/>
        </authorList>
    </citation>
    <scope>NUCLEOTIDE SEQUENCE [LARGE SCALE GENOMIC DNA]</scope>
    <source>
        <strain evidence="11">DD2</strain>
    </source>
</reference>
<gene>
    <name evidence="10" type="ordered locus">BLASA_4382</name>
</gene>
<keyword evidence="11" id="KW-1185">Reference proteome</keyword>
<dbReference type="GO" id="GO:0005886">
    <property type="term" value="C:plasma membrane"/>
    <property type="evidence" value="ECO:0007669"/>
    <property type="project" value="UniProtKB-SubCell"/>
</dbReference>
<comment type="similarity">
    <text evidence="2 8">Belongs to the 4-toluene sulfonate uptake permease (TSUP) (TC 2.A.102) family.</text>
</comment>
<dbReference type="InterPro" id="IPR002781">
    <property type="entry name" value="TM_pro_TauE-like"/>
</dbReference>
<dbReference type="Proteomes" id="UP000007517">
    <property type="component" value="Chromosome"/>
</dbReference>
<name>H6RNP6_BLASD</name>
<comment type="subcellular location">
    <subcellularLocation>
        <location evidence="1 8">Cell membrane</location>
        <topology evidence="1 8">Multi-pass membrane protein</topology>
    </subcellularLocation>
</comment>
<evidence type="ECO:0000256" key="1">
    <source>
        <dbReference type="ARBA" id="ARBA00004651"/>
    </source>
</evidence>
<dbReference type="KEGG" id="bsd:BLASA_4382"/>